<comment type="caution">
    <text evidence="1">The sequence shown here is derived from an EMBL/GenBank/DDBJ whole genome shotgun (WGS) entry which is preliminary data.</text>
</comment>
<dbReference type="PANTHER" id="PTHR30304">
    <property type="entry name" value="D-TAGATOSE-1,6-BISPHOSPHATE ALDOLASE"/>
    <property type="match status" value="1"/>
</dbReference>
<reference evidence="1" key="2">
    <citation type="journal article" date="2014" name="ISME J.">
        <title>Microbial stratification in low pH oxic and suboxic macroscopic growths along an acid mine drainage.</title>
        <authorList>
            <person name="Mendez-Garcia C."/>
            <person name="Mesa V."/>
            <person name="Sprenger R.R."/>
            <person name="Richter M."/>
            <person name="Diez M.S."/>
            <person name="Solano J."/>
            <person name="Bargiela R."/>
            <person name="Golyshina O.V."/>
            <person name="Manteca A."/>
            <person name="Ramos J.L."/>
            <person name="Gallego J.R."/>
            <person name="Llorente I."/>
            <person name="Martins Dos Santos V.A."/>
            <person name="Jensen O.N."/>
            <person name="Pelaez A.I."/>
            <person name="Sanchez J."/>
            <person name="Ferrer M."/>
        </authorList>
    </citation>
    <scope>NUCLEOTIDE SEQUENCE</scope>
</reference>
<dbReference type="InterPro" id="IPR013785">
    <property type="entry name" value="Aldolase_TIM"/>
</dbReference>
<dbReference type="PANTHER" id="PTHR30304:SF0">
    <property type="entry name" value="D-TAGATOSE-1,6-BISPHOSPHATE ALDOLASE SUBUNIT GATY-RELATED"/>
    <property type="match status" value="1"/>
</dbReference>
<dbReference type="GO" id="GO:0005975">
    <property type="term" value="P:carbohydrate metabolic process"/>
    <property type="evidence" value="ECO:0007669"/>
    <property type="project" value="InterPro"/>
</dbReference>
<name>T1B4C7_9ZZZZ</name>
<evidence type="ECO:0000313" key="1">
    <source>
        <dbReference type="EMBL" id="EQD67791.1"/>
    </source>
</evidence>
<dbReference type="GO" id="GO:0016832">
    <property type="term" value="F:aldehyde-lyase activity"/>
    <property type="evidence" value="ECO:0007669"/>
    <property type="project" value="InterPro"/>
</dbReference>
<accession>T1B4C7</accession>
<dbReference type="AlphaFoldDB" id="T1B4C7"/>
<sequence length="197" mass="21691">GYFEAWSLESLLAIVRAAESARSPVMTGFCGEYLVNPTRKFTEEVRLYGELVRRVACNASVPVATLLNESTDISVAYRGVRAGFDMVMFVDEQLSVEKLVAPTQKLVEFAHACGVAVEGEVGALGMLEHVGGTQHLGKHTDPDAATKFVQRTGVDALAVSVGNIHFLEGTTAELDFALLEELQRNVRCPWYTRRHRY</sequence>
<dbReference type="Pfam" id="PF01116">
    <property type="entry name" value="F_bP_aldolase"/>
    <property type="match status" value="1"/>
</dbReference>
<reference evidence="1" key="1">
    <citation type="submission" date="2013-08" db="EMBL/GenBank/DDBJ databases">
        <authorList>
            <person name="Mendez C."/>
            <person name="Richter M."/>
            <person name="Ferrer M."/>
            <person name="Sanchez J."/>
        </authorList>
    </citation>
    <scope>NUCLEOTIDE SEQUENCE</scope>
</reference>
<dbReference type="Gene3D" id="3.20.20.70">
    <property type="entry name" value="Aldolase class I"/>
    <property type="match status" value="1"/>
</dbReference>
<dbReference type="EC" id="4.1.2.-" evidence="1"/>
<dbReference type="GO" id="GO:0008270">
    <property type="term" value="F:zinc ion binding"/>
    <property type="evidence" value="ECO:0007669"/>
    <property type="project" value="InterPro"/>
</dbReference>
<proteinExistence type="predicted"/>
<protein>
    <submittedName>
        <fullName evidence="1">Ketose-bisphosphate aldolase</fullName>
        <ecNumber evidence="1">4.1.2.-</ecNumber>
    </submittedName>
</protein>
<dbReference type="EMBL" id="AUZX01005460">
    <property type="protein sequence ID" value="EQD67791.1"/>
    <property type="molecule type" value="Genomic_DNA"/>
</dbReference>
<organism evidence="1">
    <name type="scientific">mine drainage metagenome</name>
    <dbReference type="NCBI Taxonomy" id="410659"/>
    <lineage>
        <taxon>unclassified sequences</taxon>
        <taxon>metagenomes</taxon>
        <taxon>ecological metagenomes</taxon>
    </lineage>
</organism>
<gene>
    <name evidence="1" type="ORF">B1A_07588</name>
</gene>
<dbReference type="InterPro" id="IPR000771">
    <property type="entry name" value="FBA_II"/>
</dbReference>
<dbReference type="InterPro" id="IPR050246">
    <property type="entry name" value="Class_II_FBP_aldolase"/>
</dbReference>
<keyword evidence="1" id="KW-0456">Lyase</keyword>
<feature type="non-terminal residue" evidence="1">
    <location>
        <position position="1"/>
    </location>
</feature>
<dbReference type="SUPFAM" id="SSF51569">
    <property type="entry name" value="Aldolase"/>
    <property type="match status" value="1"/>
</dbReference>